<dbReference type="InterPro" id="IPR043519">
    <property type="entry name" value="NT_sf"/>
</dbReference>
<dbReference type="OrthoDB" id="273917at2759"/>
<dbReference type="AlphaFoldDB" id="A0A8J2IB01"/>
<dbReference type="GeneID" id="67011673"/>
<dbReference type="InterPro" id="IPR054708">
    <property type="entry name" value="MTPAP-like_central"/>
</dbReference>
<dbReference type="GO" id="GO:0031123">
    <property type="term" value="P:RNA 3'-end processing"/>
    <property type="evidence" value="ECO:0007669"/>
    <property type="project" value="TreeGrafter"/>
</dbReference>
<sequence length="635" mass="72304">MLPSHTRLICRAHNRFNPSIALWQHFVQANPSKPRDRRQLSTATPAVQDDTTTDSKHVEPESPSPPEARDPHGSEAETGEVAEEPSAESWTLRKMTTTKGQWLPSKADASIAKNKELRSASPKALLKERGKLLANARSAFRKSKSYTGVIVKPMMNETPIKESTLPWCLNKADRAIPGMQRLQSEITRFHKYTTPDRHEILARKHLIQQVRNHLGTWIPEYKVEVFGSERTGLGMPLSDIDFRLVPESEALDPAQAKLPPSVEQRRENIKILQRLYNNSLRKDKAYILPVVRHARYPLISAQDRRSGLDIQIVLSNDTSISRVIMQGYMDEIPYLRELYWVVKTIFDTRGLSDVFRGGFGSYSLFMMVVASIKHAPEPPKDSAHALLNFLRFWGSFDTTKQGISIEPAFFYDKAEYPVLTDTQRAKLKNGEAKPLPDYMLSLRDPADETNDLGRKGIAIKHVQVTLRDLHYQLVFDTKVNTRPSILGPLVGSSYMLQLERRRRLKGYGQFLEQQEQRTLSQKAKAVREADRLGQSIPEQAMDEGIQETDTEEEEALKKEIAEEETKQRLAREQRDREWQRLADERNERLRNEAEKTSVLEHGDAVASILGMPAVEEDAQTKDNSVQGQGDELKKA</sequence>
<proteinExistence type="predicted"/>
<dbReference type="Gene3D" id="3.30.460.10">
    <property type="entry name" value="Beta Polymerase, domain 2"/>
    <property type="match status" value="1"/>
</dbReference>
<feature type="compositionally biased region" description="Acidic residues" evidence="1">
    <location>
        <begin position="77"/>
        <end position="86"/>
    </location>
</feature>
<feature type="compositionally biased region" description="Acidic residues" evidence="1">
    <location>
        <begin position="540"/>
        <end position="554"/>
    </location>
</feature>
<organism evidence="3 4">
    <name type="scientific">Alternaria atra</name>
    <dbReference type="NCBI Taxonomy" id="119953"/>
    <lineage>
        <taxon>Eukaryota</taxon>
        <taxon>Fungi</taxon>
        <taxon>Dikarya</taxon>
        <taxon>Ascomycota</taxon>
        <taxon>Pezizomycotina</taxon>
        <taxon>Dothideomycetes</taxon>
        <taxon>Pleosporomycetidae</taxon>
        <taxon>Pleosporales</taxon>
        <taxon>Pleosporineae</taxon>
        <taxon>Pleosporaceae</taxon>
        <taxon>Alternaria</taxon>
        <taxon>Alternaria sect. Ulocladioides</taxon>
    </lineage>
</organism>
<dbReference type="CDD" id="cd05402">
    <property type="entry name" value="NT_PAP_TUTase"/>
    <property type="match status" value="1"/>
</dbReference>
<accession>A0A8J2IB01</accession>
<feature type="region of interest" description="Disordered" evidence="1">
    <location>
        <begin position="31"/>
        <end position="91"/>
    </location>
</feature>
<dbReference type="RefSeq" id="XP_043174981.1">
    <property type="nucleotide sequence ID" value="XM_043319046.1"/>
</dbReference>
<dbReference type="InterPro" id="IPR045862">
    <property type="entry name" value="Trf4-like"/>
</dbReference>
<dbReference type="PANTHER" id="PTHR23092">
    <property type="entry name" value="POLY(A) RNA POLYMERASE"/>
    <property type="match status" value="1"/>
</dbReference>
<dbReference type="PANTHER" id="PTHR23092:SF15">
    <property type="entry name" value="INACTIVE NON-CANONICAL POLY(A) RNA POLYMERASE PROTEIN TRF4-2-RELATED"/>
    <property type="match status" value="1"/>
</dbReference>
<dbReference type="SUPFAM" id="SSF81631">
    <property type="entry name" value="PAP/OAS1 substrate-binding domain"/>
    <property type="match status" value="1"/>
</dbReference>
<dbReference type="GO" id="GO:0031499">
    <property type="term" value="C:TRAMP complex"/>
    <property type="evidence" value="ECO:0007669"/>
    <property type="project" value="TreeGrafter"/>
</dbReference>
<dbReference type="GO" id="GO:0046872">
    <property type="term" value="F:metal ion binding"/>
    <property type="evidence" value="ECO:0007669"/>
    <property type="project" value="UniProtKB-KW"/>
</dbReference>
<evidence type="ECO:0000313" key="3">
    <source>
        <dbReference type="EMBL" id="CAG5185790.1"/>
    </source>
</evidence>
<evidence type="ECO:0000259" key="2">
    <source>
        <dbReference type="Pfam" id="PF22600"/>
    </source>
</evidence>
<dbReference type="GO" id="GO:0043634">
    <property type="term" value="P:polyadenylation-dependent ncRNA catabolic process"/>
    <property type="evidence" value="ECO:0007669"/>
    <property type="project" value="TreeGrafter"/>
</dbReference>
<dbReference type="Pfam" id="PF22600">
    <property type="entry name" value="MTPAP-like_central"/>
    <property type="match status" value="1"/>
</dbReference>
<evidence type="ECO:0000256" key="1">
    <source>
        <dbReference type="SAM" id="MobiDB-lite"/>
    </source>
</evidence>
<name>A0A8J2IB01_9PLEO</name>
<dbReference type="GO" id="GO:1990817">
    <property type="term" value="F:poly(A) RNA polymerase activity"/>
    <property type="evidence" value="ECO:0007669"/>
    <property type="project" value="UniProtKB-EC"/>
</dbReference>
<dbReference type="EMBL" id="CAJRGZ010000030">
    <property type="protein sequence ID" value="CAG5185790.1"/>
    <property type="molecule type" value="Genomic_DNA"/>
</dbReference>
<feature type="region of interest" description="Disordered" evidence="1">
    <location>
        <begin position="612"/>
        <end position="635"/>
    </location>
</feature>
<protein>
    <recommendedName>
        <fullName evidence="2">Poly(A) RNA polymerase mitochondrial-like central palm domain-containing protein</fullName>
    </recommendedName>
</protein>
<feature type="compositionally biased region" description="Basic and acidic residues" evidence="1">
    <location>
        <begin position="555"/>
        <end position="576"/>
    </location>
</feature>
<dbReference type="Gene3D" id="1.10.1410.10">
    <property type="match status" value="1"/>
</dbReference>
<dbReference type="GO" id="GO:0010605">
    <property type="term" value="P:negative regulation of macromolecule metabolic process"/>
    <property type="evidence" value="ECO:0007669"/>
    <property type="project" value="UniProtKB-ARBA"/>
</dbReference>
<reference evidence="3" key="1">
    <citation type="submission" date="2021-05" db="EMBL/GenBank/DDBJ databases">
        <authorList>
            <person name="Stam R."/>
        </authorList>
    </citation>
    <scope>NUCLEOTIDE SEQUENCE</scope>
    <source>
        <strain evidence="3">CS162</strain>
    </source>
</reference>
<feature type="domain" description="Poly(A) RNA polymerase mitochondrial-like central palm" evidence="2">
    <location>
        <begin position="182"/>
        <end position="321"/>
    </location>
</feature>
<dbReference type="Proteomes" id="UP000676310">
    <property type="component" value="Unassembled WGS sequence"/>
</dbReference>
<comment type="caution">
    <text evidence="3">The sequence shown here is derived from an EMBL/GenBank/DDBJ whole genome shotgun (WGS) entry which is preliminary data.</text>
</comment>
<gene>
    <name evidence="3" type="ORF">ALTATR162_LOCUS11404</name>
</gene>
<keyword evidence="4" id="KW-1185">Reference proteome</keyword>
<evidence type="ECO:0000313" key="4">
    <source>
        <dbReference type="Proteomes" id="UP000676310"/>
    </source>
</evidence>
<dbReference type="GO" id="GO:0005730">
    <property type="term" value="C:nucleolus"/>
    <property type="evidence" value="ECO:0007669"/>
    <property type="project" value="TreeGrafter"/>
</dbReference>
<dbReference type="GO" id="GO:0003729">
    <property type="term" value="F:mRNA binding"/>
    <property type="evidence" value="ECO:0007669"/>
    <property type="project" value="TreeGrafter"/>
</dbReference>
<dbReference type="SUPFAM" id="SSF81301">
    <property type="entry name" value="Nucleotidyltransferase"/>
    <property type="match status" value="1"/>
</dbReference>
<feature type="region of interest" description="Disordered" evidence="1">
    <location>
        <begin position="529"/>
        <end position="576"/>
    </location>
</feature>